<dbReference type="Pfam" id="PF08282">
    <property type="entry name" value="Hydrolase_3"/>
    <property type="match status" value="1"/>
</dbReference>
<dbReference type="PROSITE" id="PS01228">
    <property type="entry name" value="COF_1"/>
    <property type="match status" value="1"/>
</dbReference>
<dbReference type="Proteomes" id="UP000038009">
    <property type="component" value="Unassembled WGS sequence"/>
</dbReference>
<evidence type="ECO:0000313" key="7">
    <source>
        <dbReference type="EMBL" id="KPI88846.1"/>
    </source>
</evidence>
<dbReference type="EMBL" id="LJSK01000038">
    <property type="protein sequence ID" value="KPI88846.1"/>
    <property type="molecule type" value="Genomic_DNA"/>
</dbReference>
<evidence type="ECO:0000256" key="5">
    <source>
        <dbReference type="ARBA" id="ARBA00034778"/>
    </source>
</evidence>
<reference evidence="7 8" key="1">
    <citation type="journal article" date="2015" name="PLoS Pathog.">
        <title>Leptomonas seymouri: Adaptations to the Dixenous Life Cycle Analyzed by Genome Sequencing, Transcriptome Profiling and Co-infection with Leishmania donovani.</title>
        <authorList>
            <person name="Kraeva N."/>
            <person name="Butenko A."/>
            <person name="Hlavacova J."/>
            <person name="Kostygov A."/>
            <person name="Myskova J."/>
            <person name="Grybchuk D."/>
            <person name="Lestinova T."/>
            <person name="Votypka J."/>
            <person name="Volf P."/>
            <person name="Opperdoes F."/>
            <person name="Flegontov P."/>
            <person name="Lukes J."/>
            <person name="Yurchenko V."/>
        </authorList>
    </citation>
    <scope>NUCLEOTIDE SEQUENCE [LARGE SCALE GENOMIC DNA]</scope>
    <source>
        <strain evidence="7 8">ATCC 30220</strain>
    </source>
</reference>
<dbReference type="PANTHER" id="PTHR47267">
    <property type="match status" value="1"/>
</dbReference>
<keyword evidence="4" id="KW-0460">Magnesium</keyword>
<name>A0A0N0P7I9_LEPSE</name>
<protein>
    <recommendedName>
        <fullName evidence="9">Haloacid dehalogenase-like hydrolase-like protein</fullName>
    </recommendedName>
</protein>
<dbReference type="Gene3D" id="3.30.1240.10">
    <property type="match status" value="1"/>
</dbReference>
<comment type="cofactor">
    <cofactor evidence="1">
        <name>Mg(2+)</name>
        <dbReference type="ChEBI" id="CHEBI:18420"/>
    </cofactor>
</comment>
<dbReference type="PANTHER" id="PTHR47267:SF4">
    <property type="entry name" value="PYRIDOXAL PHOSPHATE PHOSPHATASE YIGL"/>
    <property type="match status" value="1"/>
</dbReference>
<evidence type="ECO:0000256" key="1">
    <source>
        <dbReference type="ARBA" id="ARBA00001946"/>
    </source>
</evidence>
<keyword evidence="2" id="KW-0479">Metal-binding</keyword>
<dbReference type="NCBIfam" id="TIGR01484">
    <property type="entry name" value="HAD-SF-IIB"/>
    <property type="match status" value="1"/>
</dbReference>
<evidence type="ECO:0000256" key="4">
    <source>
        <dbReference type="ARBA" id="ARBA00022842"/>
    </source>
</evidence>
<evidence type="ECO:0000313" key="8">
    <source>
        <dbReference type="Proteomes" id="UP000038009"/>
    </source>
</evidence>
<evidence type="ECO:0000256" key="6">
    <source>
        <dbReference type="SAM" id="SignalP"/>
    </source>
</evidence>
<dbReference type="OrthoDB" id="27226at2759"/>
<dbReference type="InterPro" id="IPR023214">
    <property type="entry name" value="HAD_sf"/>
</dbReference>
<feature type="signal peptide" evidence="6">
    <location>
        <begin position="1"/>
        <end position="17"/>
    </location>
</feature>
<dbReference type="GO" id="GO:0046872">
    <property type="term" value="F:metal ion binding"/>
    <property type="evidence" value="ECO:0007669"/>
    <property type="project" value="UniProtKB-KW"/>
</dbReference>
<dbReference type="InterPro" id="IPR036412">
    <property type="entry name" value="HAD-like_sf"/>
</dbReference>
<evidence type="ECO:0000256" key="3">
    <source>
        <dbReference type="ARBA" id="ARBA00022801"/>
    </source>
</evidence>
<comment type="caution">
    <text evidence="7">The sequence shown here is derived from an EMBL/GenBank/DDBJ whole genome shotgun (WGS) entry which is preliminary data.</text>
</comment>
<proteinExistence type="inferred from homology"/>
<dbReference type="VEuPathDB" id="TriTrypDB:Lsey_0038_0170"/>
<feature type="chain" id="PRO_5005857154" description="Haloacid dehalogenase-like hydrolase-like protein" evidence="6">
    <location>
        <begin position="18"/>
        <end position="327"/>
    </location>
</feature>
<dbReference type="GO" id="GO:0016787">
    <property type="term" value="F:hydrolase activity"/>
    <property type="evidence" value="ECO:0007669"/>
    <property type="project" value="UniProtKB-KW"/>
</dbReference>
<dbReference type="AlphaFoldDB" id="A0A0N0P7I9"/>
<keyword evidence="3" id="KW-0378">Hydrolase</keyword>
<dbReference type="OMA" id="HTLSEYT"/>
<organism evidence="7 8">
    <name type="scientific">Leptomonas seymouri</name>
    <dbReference type="NCBI Taxonomy" id="5684"/>
    <lineage>
        <taxon>Eukaryota</taxon>
        <taxon>Discoba</taxon>
        <taxon>Euglenozoa</taxon>
        <taxon>Kinetoplastea</taxon>
        <taxon>Metakinetoplastina</taxon>
        <taxon>Trypanosomatida</taxon>
        <taxon>Trypanosomatidae</taxon>
        <taxon>Leishmaniinae</taxon>
        <taxon>Leptomonas</taxon>
    </lineage>
</organism>
<evidence type="ECO:0000256" key="2">
    <source>
        <dbReference type="ARBA" id="ARBA00022723"/>
    </source>
</evidence>
<keyword evidence="6" id="KW-0732">Signal</keyword>
<dbReference type="CDD" id="cd07516">
    <property type="entry name" value="HAD_Pase"/>
    <property type="match status" value="1"/>
</dbReference>
<comment type="similarity">
    <text evidence="5">Belongs to the HAD-like hydrolase superfamily. Cof family.</text>
</comment>
<sequence>MLRSTWLLAAAAGAAVAGTPKFRFVASDMDGTILTPQHTLSEYTAETLRRLTQERHVPFVFATGRFYEDVAAINKDMQRFFHEHLQSLTPVPASSMERTPAYIITSNGAVIHNAETGEIVLERPIAPSLVKEIYHLLPASETRINTGMIHGDSWLYRMDWEEMLQFHRQSGCRYEVVQRISEDDMGGLNHVYKLFFSSWDRPLLEKLEHVLQERYGKDLMVTFSSFYNVDITAKGVTKASALHRLFEHLGPLPRESPQEAGVAQRLKDTIAFGDDLNDAAMLMEVGRGFVMGNCNPQLKVRCPQLEVIQNNSEDAVARKIREVFQLD</sequence>
<keyword evidence="8" id="KW-1185">Reference proteome</keyword>
<dbReference type="InterPro" id="IPR006379">
    <property type="entry name" value="HAD-SF_hydro_IIB"/>
</dbReference>
<dbReference type="SUPFAM" id="SSF56784">
    <property type="entry name" value="HAD-like"/>
    <property type="match status" value="1"/>
</dbReference>
<gene>
    <name evidence="7" type="ORF">ABL78_2040</name>
</gene>
<accession>A0A0N0P7I9</accession>
<evidence type="ECO:0008006" key="9">
    <source>
        <dbReference type="Google" id="ProtNLM"/>
    </source>
</evidence>
<dbReference type="Gene3D" id="3.40.50.1000">
    <property type="entry name" value="HAD superfamily/HAD-like"/>
    <property type="match status" value="1"/>
</dbReference>